<dbReference type="PANTHER" id="PTHR31302">
    <property type="entry name" value="TRANSMEMBRANE PROTEIN WITH METALLOPHOSPHOESTERASE DOMAIN-RELATED"/>
    <property type="match status" value="1"/>
</dbReference>
<dbReference type="Gene3D" id="3.60.21.10">
    <property type="match status" value="1"/>
</dbReference>
<dbReference type="InterPro" id="IPR029052">
    <property type="entry name" value="Metallo-depent_PP-like"/>
</dbReference>
<reference evidence="2 3" key="1">
    <citation type="submission" date="2016-02" db="EMBL/GenBank/DDBJ databases">
        <title>Anaerosporomusa subterraneum gen. nov., sp. nov., a spore-forming obligate anaerobe isolated from saprolite.</title>
        <authorList>
            <person name="Choi J.K."/>
            <person name="Shah M."/>
            <person name="Yee N."/>
        </authorList>
    </citation>
    <scope>NUCLEOTIDE SEQUENCE [LARGE SCALE GENOMIC DNA]</scope>
    <source>
        <strain evidence="2 3">RU4</strain>
    </source>
</reference>
<dbReference type="PANTHER" id="PTHR31302:SF22">
    <property type="entry name" value="PHOSPHOESTERASE"/>
    <property type="match status" value="1"/>
</dbReference>
<gene>
    <name evidence="2" type="ORF">AXX12_04655</name>
</gene>
<feature type="domain" description="Calcineurin-like phosphoesterase" evidence="1">
    <location>
        <begin position="1"/>
        <end position="198"/>
    </location>
</feature>
<comment type="caution">
    <text evidence="2">The sequence shown here is derived from an EMBL/GenBank/DDBJ whole genome shotgun (WGS) entry which is preliminary data.</text>
</comment>
<dbReference type="EMBL" id="LSGP01000013">
    <property type="protein sequence ID" value="KYZ77409.1"/>
    <property type="molecule type" value="Genomic_DNA"/>
</dbReference>
<dbReference type="STRING" id="1794912.AXX12_04655"/>
<dbReference type="Proteomes" id="UP000076268">
    <property type="component" value="Unassembled WGS sequence"/>
</dbReference>
<organism evidence="2 3">
    <name type="scientific">Anaerosporomusa subterranea</name>
    <dbReference type="NCBI Taxonomy" id="1794912"/>
    <lineage>
        <taxon>Bacteria</taxon>
        <taxon>Bacillati</taxon>
        <taxon>Bacillota</taxon>
        <taxon>Negativicutes</taxon>
        <taxon>Acetonemataceae</taxon>
        <taxon>Anaerosporomusa</taxon>
    </lineage>
</organism>
<proteinExistence type="predicted"/>
<dbReference type="RefSeq" id="WP_066239694.1">
    <property type="nucleotide sequence ID" value="NZ_LSGP01000013.1"/>
</dbReference>
<evidence type="ECO:0000313" key="2">
    <source>
        <dbReference type="EMBL" id="KYZ77409.1"/>
    </source>
</evidence>
<dbReference type="PIRSF" id="PIRSF033094">
    <property type="entry name" value="Pesterase_CT488"/>
    <property type="match status" value="1"/>
</dbReference>
<dbReference type="InterPro" id="IPR051158">
    <property type="entry name" value="Metallophosphoesterase_sf"/>
</dbReference>
<evidence type="ECO:0000313" key="3">
    <source>
        <dbReference type="Proteomes" id="UP000076268"/>
    </source>
</evidence>
<sequence length="242" mass="27168">MNIYAIADLHLSGTPPTKPMNIFGNHWQNHWEKIKTDWLIKVSEDDVVLLAGDISWGMRWEEAFVDLSEIMAMPGRKILVRGNHDYWWQTVSKMSKAVDGKLTFLQNSFVSAGDWAICGSRGWSCPGDKDFSEEDQPIYQRELSRLRLSLEAARLAGFSKIIVMLHYPPTDAKLRQTGFTELLDEFCVQVCVYGHLHGEAAKSGPAGMRNSAAFLLVACDASNFTLRRILTDTGRISALDGE</sequence>
<keyword evidence="3" id="KW-1185">Reference proteome</keyword>
<dbReference type="OrthoDB" id="8610138at2"/>
<accession>A0A154BU08</accession>
<dbReference type="InterPro" id="IPR014578">
    <property type="entry name" value="Pesterase_CT488"/>
</dbReference>
<dbReference type="SUPFAM" id="SSF56300">
    <property type="entry name" value="Metallo-dependent phosphatases"/>
    <property type="match status" value="1"/>
</dbReference>
<name>A0A154BU08_ANASB</name>
<dbReference type="GO" id="GO:0016787">
    <property type="term" value="F:hydrolase activity"/>
    <property type="evidence" value="ECO:0007669"/>
    <property type="project" value="InterPro"/>
</dbReference>
<evidence type="ECO:0000259" key="1">
    <source>
        <dbReference type="Pfam" id="PF00149"/>
    </source>
</evidence>
<dbReference type="Pfam" id="PF00149">
    <property type="entry name" value="Metallophos"/>
    <property type="match status" value="1"/>
</dbReference>
<dbReference type="InterPro" id="IPR004843">
    <property type="entry name" value="Calcineurin-like_PHP"/>
</dbReference>
<dbReference type="AlphaFoldDB" id="A0A154BU08"/>
<protein>
    <submittedName>
        <fullName evidence="2">Metallophosphoesterase</fullName>
    </submittedName>
</protein>